<dbReference type="PANTHER" id="PTHR23519:SF1">
    <property type="entry name" value="AUTOPHAGY-RELATED PROTEIN 22"/>
    <property type="match status" value="1"/>
</dbReference>
<feature type="transmembrane region" description="Helical" evidence="6">
    <location>
        <begin position="56"/>
        <end position="78"/>
    </location>
</feature>
<comment type="subcellular location">
    <subcellularLocation>
        <location evidence="1">Cell membrane</location>
        <topology evidence="1">Multi-pass membrane protein</topology>
    </subcellularLocation>
</comment>
<dbReference type="RefSeq" id="WP_152584097.1">
    <property type="nucleotide sequence ID" value="NZ_VIKT02000024.1"/>
</dbReference>
<evidence type="ECO:0000313" key="9">
    <source>
        <dbReference type="Proteomes" id="UP000818266"/>
    </source>
</evidence>
<proteinExistence type="predicted"/>
<feature type="transmembrane region" description="Helical" evidence="6">
    <location>
        <begin position="207"/>
        <end position="231"/>
    </location>
</feature>
<evidence type="ECO:0000256" key="1">
    <source>
        <dbReference type="ARBA" id="ARBA00004651"/>
    </source>
</evidence>
<evidence type="ECO:0000256" key="5">
    <source>
        <dbReference type="ARBA" id="ARBA00023136"/>
    </source>
</evidence>
<comment type="caution">
    <text evidence="8">The sequence shown here is derived from an EMBL/GenBank/DDBJ whole genome shotgun (WGS) entry which is preliminary data.</text>
</comment>
<keyword evidence="4 6" id="KW-1133">Transmembrane helix</keyword>
<name>A0A9E5JRP2_9MICO</name>
<evidence type="ECO:0000256" key="2">
    <source>
        <dbReference type="ARBA" id="ARBA00022448"/>
    </source>
</evidence>
<feature type="transmembrane region" description="Helical" evidence="6">
    <location>
        <begin position="141"/>
        <end position="160"/>
    </location>
</feature>
<dbReference type="InterPro" id="IPR024671">
    <property type="entry name" value="Atg22-like"/>
</dbReference>
<feature type="transmembrane region" description="Helical" evidence="6">
    <location>
        <begin position="376"/>
        <end position="395"/>
    </location>
</feature>
<feature type="transmembrane region" description="Helical" evidence="6">
    <location>
        <begin position="310"/>
        <end position="341"/>
    </location>
</feature>
<dbReference type="AlphaFoldDB" id="A0A9E5JRP2"/>
<protein>
    <submittedName>
        <fullName evidence="8">MFS transporter</fullName>
    </submittedName>
</protein>
<keyword evidence="5 6" id="KW-0472">Membrane</keyword>
<organism evidence="8 9">
    <name type="scientific">Microcella pacifica</name>
    <dbReference type="NCBI Taxonomy" id="2591847"/>
    <lineage>
        <taxon>Bacteria</taxon>
        <taxon>Bacillati</taxon>
        <taxon>Actinomycetota</taxon>
        <taxon>Actinomycetes</taxon>
        <taxon>Micrococcales</taxon>
        <taxon>Microbacteriaceae</taxon>
        <taxon>Microcella</taxon>
    </lineage>
</organism>
<feature type="domain" description="Major facilitator superfamily (MFS) profile" evidence="7">
    <location>
        <begin position="70"/>
        <end position="488"/>
    </location>
</feature>
<keyword evidence="9" id="KW-1185">Reference proteome</keyword>
<evidence type="ECO:0000313" key="8">
    <source>
        <dbReference type="EMBL" id="NHF63891.1"/>
    </source>
</evidence>
<evidence type="ECO:0000256" key="4">
    <source>
        <dbReference type="ARBA" id="ARBA00022989"/>
    </source>
</evidence>
<accession>A0A9E5JRP2</accession>
<feature type="transmembrane region" description="Helical" evidence="6">
    <location>
        <begin position="466"/>
        <end position="485"/>
    </location>
</feature>
<reference evidence="8 9" key="1">
    <citation type="submission" date="2020-03" db="EMBL/GenBank/DDBJ databases">
        <title>Chryseoglobus sp. isolated from a deep-sea seamount.</title>
        <authorList>
            <person name="Zhang D.-C."/>
        </authorList>
    </citation>
    <scope>NUCLEOTIDE SEQUENCE [LARGE SCALE GENOMIC DNA]</scope>
    <source>
        <strain evidence="8 9">KN1116</strain>
    </source>
</reference>
<dbReference type="InterPro" id="IPR036259">
    <property type="entry name" value="MFS_trans_sf"/>
</dbReference>
<sequence length="493" mass="51932">MTEKPGDNDVDPNSHPDLPVVPEIPRIAHTRAIGTVGQGSLSEAPVPKKMVRAWALWDWGSAAFNAVVTTFVFSTYLASQLFIDPAIVEAAAGNDNDPALQAALAANTTVISWALTIAGVLIALLAPVLGQRSDGSGKRKLWLAINTGLVVLAMAAMFFVEPVPAYIYLGAALLAAGNLFFEFASVNYNAMLVQVSTPSTVGRVSGFGWGMGYVGGIVLLVVLLVLFIQNFGSESGNGLLNLPFGGDGGALDVRFAILASAVWFAVFAIPVLRRVPEIPARERENRVSFFGSYRQLWATVRRLVQKNPNVLLFLLASAIFRDGLAAVFTFGAIIAAVVFGFSSSEVLYFAVAANVGAGIGTFIGGWLDDRLGAKNVIMGSLVGLILAGSAVLLIGDSKTGFWIAGLFLTLFVGPVQAASRSFLARITPPGREGEIFGLYATTGRAVSFLAPGLFSIIVGLTADTRFGIVGIVLVLLAGLLLMIPVKAKQEVID</sequence>
<evidence type="ECO:0000256" key="6">
    <source>
        <dbReference type="SAM" id="Phobius"/>
    </source>
</evidence>
<feature type="transmembrane region" description="Helical" evidence="6">
    <location>
        <begin position="435"/>
        <end position="460"/>
    </location>
</feature>
<dbReference type="Pfam" id="PF11700">
    <property type="entry name" value="ATG22"/>
    <property type="match status" value="1"/>
</dbReference>
<dbReference type="PANTHER" id="PTHR23519">
    <property type="entry name" value="AUTOPHAGY-RELATED PROTEIN 22"/>
    <property type="match status" value="1"/>
</dbReference>
<dbReference type="PROSITE" id="PS50850">
    <property type="entry name" value="MFS"/>
    <property type="match status" value="1"/>
</dbReference>
<dbReference type="SUPFAM" id="SSF103473">
    <property type="entry name" value="MFS general substrate transporter"/>
    <property type="match status" value="1"/>
</dbReference>
<dbReference type="EMBL" id="VIKT02000024">
    <property type="protein sequence ID" value="NHF63891.1"/>
    <property type="molecule type" value="Genomic_DNA"/>
</dbReference>
<feature type="transmembrane region" description="Helical" evidence="6">
    <location>
        <begin position="110"/>
        <end position="129"/>
    </location>
</feature>
<feature type="transmembrane region" description="Helical" evidence="6">
    <location>
        <begin position="347"/>
        <end position="367"/>
    </location>
</feature>
<keyword evidence="2" id="KW-0813">Transport</keyword>
<dbReference type="OrthoDB" id="9768783at2"/>
<feature type="transmembrane region" description="Helical" evidence="6">
    <location>
        <begin position="401"/>
        <end position="423"/>
    </location>
</feature>
<gene>
    <name evidence="8" type="ORF">FK219_011725</name>
</gene>
<dbReference type="Gene3D" id="1.20.1250.20">
    <property type="entry name" value="MFS general substrate transporter like domains"/>
    <property type="match status" value="1"/>
</dbReference>
<dbReference type="GO" id="GO:0005886">
    <property type="term" value="C:plasma membrane"/>
    <property type="evidence" value="ECO:0007669"/>
    <property type="project" value="UniProtKB-SubCell"/>
</dbReference>
<dbReference type="Proteomes" id="UP000818266">
    <property type="component" value="Unassembled WGS sequence"/>
</dbReference>
<feature type="transmembrane region" description="Helical" evidence="6">
    <location>
        <begin position="166"/>
        <end position="186"/>
    </location>
</feature>
<evidence type="ECO:0000259" key="7">
    <source>
        <dbReference type="PROSITE" id="PS50850"/>
    </source>
</evidence>
<keyword evidence="3 6" id="KW-0812">Transmembrane</keyword>
<dbReference type="GO" id="GO:0022857">
    <property type="term" value="F:transmembrane transporter activity"/>
    <property type="evidence" value="ECO:0007669"/>
    <property type="project" value="InterPro"/>
</dbReference>
<evidence type="ECO:0000256" key="3">
    <source>
        <dbReference type="ARBA" id="ARBA00022692"/>
    </source>
</evidence>
<dbReference type="InterPro" id="IPR020846">
    <property type="entry name" value="MFS_dom"/>
</dbReference>
<feature type="transmembrane region" description="Helical" evidence="6">
    <location>
        <begin position="251"/>
        <end position="272"/>
    </location>
</feature>
<dbReference type="InterPro" id="IPR050495">
    <property type="entry name" value="ATG22/LtaA_families"/>
</dbReference>